<evidence type="ECO:0000313" key="2">
    <source>
        <dbReference type="Proteomes" id="UP001173802"/>
    </source>
</evidence>
<comment type="caution">
    <text evidence="1">The sequence shown here is derived from an EMBL/GenBank/DDBJ whole genome shotgun (WGS) entry which is preliminary data.</text>
</comment>
<keyword evidence="2" id="KW-1185">Reference proteome</keyword>
<dbReference type="EMBL" id="JANURN010000004">
    <property type="protein sequence ID" value="MDL0082190.1"/>
    <property type="molecule type" value="Genomic_DNA"/>
</dbReference>
<name>A0ACC6FSS6_9HELI</name>
<gene>
    <name evidence="1" type="ORF">NYG90_05805</name>
</gene>
<accession>A0ACC6FSS6</accession>
<reference evidence="1 2" key="1">
    <citation type="journal article" date="2023" name="Microorganisms">
        <title>Isolation and Genomic Characteristics of Cat-Borne Campylobacter felis sp. nov. and Sheep-Borne Campylobacter ovis sp. nov.</title>
        <authorList>
            <person name="Wang H."/>
            <person name="Li Y."/>
            <person name="Gu Y."/>
            <person name="Zhou G."/>
            <person name="Chen X."/>
            <person name="Zhang X."/>
            <person name="Shao Z."/>
            <person name="Zhang J."/>
            <person name="Zhang M."/>
        </authorList>
    </citation>
    <scope>NUCLEOTIDE SEQUENCE [LARGE SCALE GENOMIC DNA]</scope>
    <source>
        <strain evidence="1 2">XJK30-2</strain>
    </source>
</reference>
<protein>
    <submittedName>
        <fullName evidence="1">MFS transporter</fullName>
    </submittedName>
</protein>
<proteinExistence type="predicted"/>
<sequence>MTHTSTQKSSSKGIFALALSAFCMGVTEFIVAGILPDIATHFMISQPVAGWLVTIYAIGVVIGAPILTIPISSLDRKYQLMLNLSIFLLANLIVAISDHFYLTLCARFVAGCMHGVFFVIATIAAIKIAKEGKQNTALALMVSGLTIALVTGIPLGTFVGQLFGFQAIFWLIALLTGVAIASVWVLMPNIQGQRTFIRNLFRALCVPKLLRAYIVTACTCGASFVLYTYIAEFLLVLSRFDKQSIASILLLYGGSAVVGNLLGGKITDIKGSIISLRLMLGAQIITYALMSISAYSQVFVLINLCVMGMVSFASIAPLKSLAILSSHKYAKGFEDSAISVNEGSFNVGIACASALGGAIFAHLGIEFNALFAALFALPALAIVLLMPRSL</sequence>
<organism evidence="1 2">
    <name type="scientific">Helicobacter zhangjianzhongii</name>
    <dbReference type="NCBI Taxonomy" id="2974574"/>
    <lineage>
        <taxon>Bacteria</taxon>
        <taxon>Pseudomonadati</taxon>
        <taxon>Campylobacterota</taxon>
        <taxon>Epsilonproteobacteria</taxon>
        <taxon>Campylobacterales</taxon>
        <taxon>Helicobacteraceae</taxon>
        <taxon>Helicobacter</taxon>
    </lineage>
</organism>
<dbReference type="Proteomes" id="UP001173802">
    <property type="component" value="Unassembled WGS sequence"/>
</dbReference>
<evidence type="ECO:0000313" key="1">
    <source>
        <dbReference type="EMBL" id="MDL0082190.1"/>
    </source>
</evidence>